<dbReference type="SUPFAM" id="SSF46565">
    <property type="entry name" value="Chaperone J-domain"/>
    <property type="match status" value="1"/>
</dbReference>
<dbReference type="SMART" id="SM00271">
    <property type="entry name" value="DnaJ"/>
    <property type="match status" value="1"/>
</dbReference>
<feature type="region of interest" description="Disordered" evidence="1">
    <location>
        <begin position="421"/>
        <end position="440"/>
    </location>
</feature>
<dbReference type="InterPro" id="IPR026894">
    <property type="entry name" value="DnaJ_X"/>
</dbReference>
<reference evidence="3 4" key="1">
    <citation type="journal article" date="2016" name="Mol. Biol. Evol.">
        <title>Comparative Genomics of Early-Diverging Mushroom-Forming Fungi Provides Insights into the Origins of Lignocellulose Decay Capabilities.</title>
        <authorList>
            <person name="Nagy L.G."/>
            <person name="Riley R."/>
            <person name="Tritt A."/>
            <person name="Adam C."/>
            <person name="Daum C."/>
            <person name="Floudas D."/>
            <person name="Sun H."/>
            <person name="Yadav J.S."/>
            <person name="Pangilinan J."/>
            <person name="Larsson K.H."/>
            <person name="Matsuura K."/>
            <person name="Barry K."/>
            <person name="Labutti K."/>
            <person name="Kuo R."/>
            <person name="Ohm R.A."/>
            <person name="Bhattacharya S.S."/>
            <person name="Shirouzu T."/>
            <person name="Yoshinaga Y."/>
            <person name="Martin F.M."/>
            <person name="Grigoriev I.V."/>
            <person name="Hibbett D.S."/>
        </authorList>
    </citation>
    <scope>NUCLEOTIDE SEQUENCE [LARGE SCALE GENOMIC DNA]</scope>
    <source>
        <strain evidence="3 4">HHB9708</strain>
    </source>
</reference>
<feature type="domain" description="J" evidence="2">
    <location>
        <begin position="7"/>
        <end position="71"/>
    </location>
</feature>
<dbReference type="OrthoDB" id="552049at2759"/>
<dbReference type="PANTHER" id="PTHR45006:SF1">
    <property type="entry name" value="DNAJ-LIKE PROTEIN 1"/>
    <property type="match status" value="1"/>
</dbReference>
<organism evidence="3 4">
    <name type="scientific">Sistotremastrum niveocremeum HHB9708</name>
    <dbReference type="NCBI Taxonomy" id="1314777"/>
    <lineage>
        <taxon>Eukaryota</taxon>
        <taxon>Fungi</taxon>
        <taxon>Dikarya</taxon>
        <taxon>Basidiomycota</taxon>
        <taxon>Agaricomycotina</taxon>
        <taxon>Agaricomycetes</taxon>
        <taxon>Sistotremastrales</taxon>
        <taxon>Sistotremastraceae</taxon>
        <taxon>Sertulicium</taxon>
        <taxon>Sertulicium niveocremeum</taxon>
    </lineage>
</organism>
<dbReference type="PANTHER" id="PTHR45006">
    <property type="entry name" value="DNAJ-LIKE PROTEIN 1"/>
    <property type="match status" value="1"/>
</dbReference>
<dbReference type="Gene3D" id="1.10.287.110">
    <property type="entry name" value="DnaJ domain"/>
    <property type="match status" value="1"/>
</dbReference>
<dbReference type="Pfam" id="PF00226">
    <property type="entry name" value="DnaJ"/>
    <property type="match status" value="1"/>
</dbReference>
<keyword evidence="4" id="KW-1185">Reference proteome</keyword>
<proteinExistence type="predicted"/>
<evidence type="ECO:0000256" key="1">
    <source>
        <dbReference type="SAM" id="MobiDB-lite"/>
    </source>
</evidence>
<dbReference type="Proteomes" id="UP000076722">
    <property type="component" value="Unassembled WGS sequence"/>
</dbReference>
<evidence type="ECO:0000313" key="3">
    <source>
        <dbReference type="EMBL" id="KZS94657.1"/>
    </source>
</evidence>
<dbReference type="Pfam" id="PF14308">
    <property type="entry name" value="DnaJ-X"/>
    <property type="match status" value="1"/>
</dbReference>
<dbReference type="GO" id="GO:0016558">
    <property type="term" value="P:protein import into peroxisome matrix"/>
    <property type="evidence" value="ECO:0007669"/>
    <property type="project" value="TreeGrafter"/>
</dbReference>
<sequence length="440" mass="48937">MSPVETRYYDLLEVSPDVGDTDLKKAYRKQAIKYHPDKNSSPEAEEKFKDISKAYQVLSDPNLRAVYDKNGESMVDKEGGIGMEDAAGFFANVFGGERFMDYIGEISLMKEMTSVATTMMTDEEKADIEKEMNAGSSKHPSPAPTPTITDHVRPPSPSDTAPHAGSSTPGDDTLKPGTHSVRASSPARSGSPKPSTKRSRPTPEQKAKLEALEVERKEAMTKRIEMLTDRLKERLRPFVDATEEEEQKVWEEKMRREAEDLKLESFGVELLHTIGNVYMMKGSSFLKSRKFLGIPGFWSRLKEKGAVAKDAWGVIGSAMSVQAVMNDLTKLQEKGEVPEEELRAVEMDITGKILLASWRGTRFEVVQVLREVCDHVLKDKEANDHLLMGRARGLLLAGAIFKATVPDETAEERRELERMVAEAALPKKKPKAKPSPKAVA</sequence>
<dbReference type="AlphaFoldDB" id="A0A164W193"/>
<feature type="region of interest" description="Disordered" evidence="1">
    <location>
        <begin position="130"/>
        <end position="207"/>
    </location>
</feature>
<dbReference type="InterPro" id="IPR036869">
    <property type="entry name" value="J_dom_sf"/>
</dbReference>
<protein>
    <submittedName>
        <fullName evidence="3">DnaJ-domain-containing protein</fullName>
    </submittedName>
</protein>
<name>A0A164W193_9AGAM</name>
<accession>A0A164W193</accession>
<gene>
    <name evidence="3" type="ORF">SISNIDRAFT_409870</name>
</gene>
<evidence type="ECO:0000259" key="2">
    <source>
        <dbReference type="PROSITE" id="PS50076"/>
    </source>
</evidence>
<dbReference type="PROSITE" id="PS00636">
    <property type="entry name" value="DNAJ_1"/>
    <property type="match status" value="1"/>
</dbReference>
<dbReference type="InterPro" id="IPR001623">
    <property type="entry name" value="DnaJ_domain"/>
</dbReference>
<dbReference type="InterPro" id="IPR052814">
    <property type="entry name" value="Peroxisomal_DnaJ"/>
</dbReference>
<dbReference type="CDD" id="cd06257">
    <property type="entry name" value="DnaJ"/>
    <property type="match status" value="1"/>
</dbReference>
<dbReference type="PRINTS" id="PR00625">
    <property type="entry name" value="JDOMAIN"/>
</dbReference>
<dbReference type="PROSITE" id="PS50076">
    <property type="entry name" value="DNAJ_2"/>
    <property type="match status" value="1"/>
</dbReference>
<dbReference type="EMBL" id="KV419404">
    <property type="protein sequence ID" value="KZS94657.1"/>
    <property type="molecule type" value="Genomic_DNA"/>
</dbReference>
<feature type="compositionally biased region" description="Polar residues" evidence="1">
    <location>
        <begin position="181"/>
        <end position="194"/>
    </location>
</feature>
<evidence type="ECO:0000313" key="4">
    <source>
        <dbReference type="Proteomes" id="UP000076722"/>
    </source>
</evidence>
<dbReference type="GO" id="GO:0005829">
    <property type="term" value="C:cytosol"/>
    <property type="evidence" value="ECO:0007669"/>
    <property type="project" value="TreeGrafter"/>
</dbReference>
<dbReference type="InterPro" id="IPR018253">
    <property type="entry name" value="DnaJ_domain_CS"/>
</dbReference>